<dbReference type="SUPFAM" id="SSF54631">
    <property type="entry name" value="CBS-domain pair"/>
    <property type="match status" value="1"/>
</dbReference>
<dbReference type="InterPro" id="IPR019862">
    <property type="entry name" value="Motility-assoc_prot_GldE"/>
</dbReference>
<dbReference type="InterPro" id="IPR016169">
    <property type="entry name" value="FAD-bd_PCMH_sub2"/>
</dbReference>
<comment type="similarity">
    <text evidence="2">Belongs to the UPF0053 family.</text>
</comment>
<dbReference type="InterPro" id="IPR000644">
    <property type="entry name" value="CBS_dom"/>
</dbReference>
<dbReference type="Pfam" id="PF01595">
    <property type="entry name" value="CNNM"/>
    <property type="match status" value="1"/>
</dbReference>
<dbReference type="Gene3D" id="3.30.465.10">
    <property type="match status" value="1"/>
</dbReference>
<feature type="transmembrane region" description="Helical" evidence="11">
    <location>
        <begin position="83"/>
        <end position="106"/>
    </location>
</feature>
<evidence type="ECO:0000256" key="10">
    <source>
        <dbReference type="PROSITE-ProRule" id="PRU01193"/>
    </source>
</evidence>
<sequence length="445" mass="50446">MGDSIDDPWPGVLLLFNFISNSVAFTALGGGLILLLLLILSAIISGSEIAFFSLSTEDLDQCRASKNPLEKNLVTLLDQPKKLLATILIMNNLVNIAFVIISTLIAWKIFGNQHQDNLLILGLTAFNTFAIVLFGEIIPKVYANQNNLVFAKRTVGFLKAANYFFYPLSWSLQTMTSIIEKRVDRRGYNLSMDELEHALEIATDEHTSEEEKEILKGIVNFGSLTVKQVMHSRMDISAFDIETDYNTLIKEIDNLSFSRIPVYRETIDKIEGILYVKDLLPHLEKGNNFRWQNLLRPGFFIPESKKIDALLRNFQEKRVHMAIVVDEYGGTSGLITLEDIIEEIVGEINDEFDDDDVAYNKLDDATYIFEGKTSLNDFCKIINEEPSLFEEIKGESESLGGLLLELHSKLPRIGDKINFDKFVFTIVSVDSKRIKRVRVYINIPT</sequence>
<dbReference type="Gene3D" id="3.10.580.10">
    <property type="entry name" value="CBS-domain"/>
    <property type="match status" value="1"/>
</dbReference>
<dbReference type="NCBIfam" id="TIGR03520">
    <property type="entry name" value="GldE"/>
    <property type="match status" value="1"/>
</dbReference>
<comment type="subcellular location">
    <subcellularLocation>
        <location evidence="1">Cell membrane</location>
        <topology evidence="1">Multi-pass membrane protein</topology>
    </subcellularLocation>
</comment>
<protein>
    <submittedName>
        <fullName evidence="14">Gliding motility-associated protein GldE</fullName>
    </submittedName>
</protein>
<keyword evidence="7 9" id="KW-0129">CBS domain</keyword>
<evidence type="ECO:0000259" key="12">
    <source>
        <dbReference type="PROSITE" id="PS51371"/>
    </source>
</evidence>
<keyword evidence="6 10" id="KW-1133">Transmembrane helix</keyword>
<feature type="domain" description="CBS" evidence="12">
    <location>
        <begin position="294"/>
        <end position="351"/>
    </location>
</feature>
<feature type="transmembrane region" description="Helical" evidence="11">
    <location>
        <begin position="12"/>
        <end position="44"/>
    </location>
</feature>
<dbReference type="Pfam" id="PF00571">
    <property type="entry name" value="CBS"/>
    <property type="match status" value="1"/>
</dbReference>
<evidence type="ECO:0000256" key="3">
    <source>
        <dbReference type="ARBA" id="ARBA00022475"/>
    </source>
</evidence>
<dbReference type="PROSITE" id="PS51371">
    <property type="entry name" value="CBS"/>
    <property type="match status" value="1"/>
</dbReference>
<dbReference type="PANTHER" id="PTHR22777">
    <property type="entry name" value="HEMOLYSIN-RELATED"/>
    <property type="match status" value="1"/>
</dbReference>
<evidence type="ECO:0000313" key="14">
    <source>
        <dbReference type="EMBL" id="MDN5215646.1"/>
    </source>
</evidence>
<dbReference type="PROSITE" id="PS51846">
    <property type="entry name" value="CNNM"/>
    <property type="match status" value="1"/>
</dbReference>
<evidence type="ECO:0000313" key="15">
    <source>
        <dbReference type="Proteomes" id="UP001172083"/>
    </source>
</evidence>
<evidence type="ECO:0000256" key="9">
    <source>
        <dbReference type="PROSITE-ProRule" id="PRU00703"/>
    </source>
</evidence>
<keyword evidence="5" id="KW-0677">Repeat</keyword>
<dbReference type="CDD" id="cd04590">
    <property type="entry name" value="CBS_pair_CorC_HlyC_assoc"/>
    <property type="match status" value="1"/>
</dbReference>
<keyword evidence="8 10" id="KW-0472">Membrane</keyword>
<dbReference type="EMBL" id="JAUJEB010000007">
    <property type="protein sequence ID" value="MDN5215646.1"/>
    <property type="molecule type" value="Genomic_DNA"/>
</dbReference>
<dbReference type="InterPro" id="IPR005170">
    <property type="entry name" value="Transptr-assoc_dom"/>
</dbReference>
<dbReference type="Proteomes" id="UP001172083">
    <property type="component" value="Unassembled WGS sequence"/>
</dbReference>
<evidence type="ECO:0000256" key="7">
    <source>
        <dbReference type="ARBA" id="ARBA00023122"/>
    </source>
</evidence>
<evidence type="ECO:0000256" key="1">
    <source>
        <dbReference type="ARBA" id="ARBA00004651"/>
    </source>
</evidence>
<evidence type="ECO:0000256" key="11">
    <source>
        <dbReference type="SAM" id="Phobius"/>
    </source>
</evidence>
<evidence type="ECO:0000256" key="8">
    <source>
        <dbReference type="ARBA" id="ARBA00023136"/>
    </source>
</evidence>
<feature type="transmembrane region" description="Helical" evidence="11">
    <location>
        <begin position="118"/>
        <end position="138"/>
    </location>
</feature>
<keyword evidence="3" id="KW-1003">Cell membrane</keyword>
<evidence type="ECO:0000256" key="2">
    <source>
        <dbReference type="ARBA" id="ARBA00006337"/>
    </source>
</evidence>
<comment type="caution">
    <text evidence="14">The sequence shown here is derived from an EMBL/GenBank/DDBJ whole genome shotgun (WGS) entry which is preliminary data.</text>
</comment>
<evidence type="ECO:0000256" key="5">
    <source>
        <dbReference type="ARBA" id="ARBA00022737"/>
    </source>
</evidence>
<feature type="domain" description="CNNM transmembrane" evidence="13">
    <location>
        <begin position="23"/>
        <end position="215"/>
    </location>
</feature>
<evidence type="ECO:0000256" key="4">
    <source>
        <dbReference type="ARBA" id="ARBA00022692"/>
    </source>
</evidence>
<name>A0ABT8LH11_9BACT</name>
<dbReference type="InterPro" id="IPR046342">
    <property type="entry name" value="CBS_dom_sf"/>
</dbReference>
<dbReference type="PANTHER" id="PTHR22777:SF32">
    <property type="entry name" value="UPF0053 INNER MEMBRANE PROTEIN YFJD"/>
    <property type="match status" value="1"/>
</dbReference>
<keyword evidence="15" id="KW-1185">Reference proteome</keyword>
<dbReference type="Pfam" id="PF03471">
    <property type="entry name" value="CorC_HlyC"/>
    <property type="match status" value="1"/>
</dbReference>
<accession>A0ABT8LH11</accession>
<proteinExistence type="inferred from homology"/>
<dbReference type="InterPro" id="IPR044751">
    <property type="entry name" value="Ion_transp-like_CBS"/>
</dbReference>
<gene>
    <name evidence="14" type="primary">gldE</name>
    <name evidence="14" type="ORF">QQ020_26450</name>
</gene>
<dbReference type="RefSeq" id="WP_346760984.1">
    <property type="nucleotide sequence ID" value="NZ_JAUJEB010000007.1"/>
</dbReference>
<reference evidence="14" key="1">
    <citation type="submission" date="2023-06" db="EMBL/GenBank/DDBJ databases">
        <title>Genomic of Agaribacillus aureum.</title>
        <authorList>
            <person name="Wang G."/>
        </authorList>
    </citation>
    <scope>NUCLEOTIDE SEQUENCE</scope>
    <source>
        <strain evidence="14">BMA12</strain>
    </source>
</reference>
<dbReference type="InterPro" id="IPR002550">
    <property type="entry name" value="CNNM"/>
</dbReference>
<keyword evidence="4 10" id="KW-0812">Transmembrane</keyword>
<evidence type="ECO:0000259" key="13">
    <source>
        <dbReference type="PROSITE" id="PS51846"/>
    </source>
</evidence>
<organism evidence="14 15">
    <name type="scientific">Agaribacillus aureus</name>
    <dbReference type="NCBI Taxonomy" id="3051825"/>
    <lineage>
        <taxon>Bacteria</taxon>
        <taxon>Pseudomonadati</taxon>
        <taxon>Bacteroidota</taxon>
        <taxon>Cytophagia</taxon>
        <taxon>Cytophagales</taxon>
        <taxon>Splendidivirgaceae</taxon>
        <taxon>Agaribacillus</taxon>
    </lineage>
</organism>
<dbReference type="SUPFAM" id="SSF56176">
    <property type="entry name" value="FAD-binding/transporter-associated domain-like"/>
    <property type="match status" value="1"/>
</dbReference>
<dbReference type="SMART" id="SM01091">
    <property type="entry name" value="CorC_HlyC"/>
    <property type="match status" value="1"/>
</dbReference>
<dbReference type="InterPro" id="IPR036318">
    <property type="entry name" value="FAD-bd_PCMH-like_sf"/>
</dbReference>
<evidence type="ECO:0000256" key="6">
    <source>
        <dbReference type="ARBA" id="ARBA00022989"/>
    </source>
</evidence>